<sequence>MSERTWTAPPQTTALPGQGPDARPNGGGKADADRFKRVFRHHPAGVAVVTFRTRAGPAGFTATSVISVSADPPVLAFSVASGTSAHALVRTVPRVAVNLLAEDQAELARRFAAHGADRFAGCPWRELPTGEPVLSGTVSWLSGSLLGLVEAGSSLIATVEVHEAHRNRPARPLVYADRTFRTLGGEARTH</sequence>
<accession>A0ABT4U1X3</accession>
<dbReference type="Pfam" id="PF01613">
    <property type="entry name" value="Flavin_Reduct"/>
    <property type="match status" value="1"/>
</dbReference>
<dbReference type="EMBL" id="JAQFWQ010000021">
    <property type="protein sequence ID" value="MDA2810922.1"/>
    <property type="molecule type" value="Genomic_DNA"/>
</dbReference>
<feature type="region of interest" description="Disordered" evidence="2">
    <location>
        <begin position="1"/>
        <end position="31"/>
    </location>
</feature>
<dbReference type="InterPro" id="IPR002563">
    <property type="entry name" value="Flavin_Rdtase-like_dom"/>
</dbReference>
<keyword evidence="5" id="KW-1185">Reference proteome</keyword>
<evidence type="ECO:0000256" key="2">
    <source>
        <dbReference type="SAM" id="MobiDB-lite"/>
    </source>
</evidence>
<comment type="caution">
    <text evidence="4">The sequence shown here is derived from an EMBL/GenBank/DDBJ whole genome shotgun (WGS) entry which is preliminary data.</text>
</comment>
<proteinExistence type="predicted"/>
<dbReference type="RefSeq" id="WP_270685324.1">
    <property type="nucleotide sequence ID" value="NZ_JAQFWQ010000021.1"/>
</dbReference>
<dbReference type="InterPro" id="IPR050268">
    <property type="entry name" value="NADH-dep_flavin_reductase"/>
</dbReference>
<evidence type="ECO:0000256" key="1">
    <source>
        <dbReference type="ARBA" id="ARBA00023002"/>
    </source>
</evidence>
<gene>
    <name evidence="4" type="ORF">O4J56_09770</name>
</gene>
<feature type="domain" description="Flavin reductase like" evidence="3">
    <location>
        <begin position="39"/>
        <end position="182"/>
    </location>
</feature>
<keyword evidence="1" id="KW-0560">Oxidoreductase</keyword>
<reference evidence="4 5" key="1">
    <citation type="submission" date="2023-01" db="EMBL/GenBank/DDBJ databases">
        <title>Draft genome sequence of Nocardiopsis sp. RSe5-2 isolated from halophytes.</title>
        <authorList>
            <person name="Duangmal K."/>
            <person name="Chantavorakit T."/>
        </authorList>
    </citation>
    <scope>NUCLEOTIDE SEQUENCE [LARGE SCALE GENOMIC DNA]</scope>
    <source>
        <strain evidence="4 5">RSe5-2</strain>
    </source>
</reference>
<evidence type="ECO:0000313" key="4">
    <source>
        <dbReference type="EMBL" id="MDA2810922.1"/>
    </source>
</evidence>
<dbReference type="SMART" id="SM00903">
    <property type="entry name" value="Flavin_Reduct"/>
    <property type="match status" value="1"/>
</dbReference>
<dbReference type="Gene3D" id="2.30.110.10">
    <property type="entry name" value="Electron Transport, Fmn-binding Protein, Chain A"/>
    <property type="match status" value="1"/>
</dbReference>
<protein>
    <submittedName>
        <fullName evidence="4">Flavin reductase family protein</fullName>
    </submittedName>
</protein>
<dbReference type="SUPFAM" id="SSF50475">
    <property type="entry name" value="FMN-binding split barrel"/>
    <property type="match status" value="1"/>
</dbReference>
<evidence type="ECO:0000259" key="3">
    <source>
        <dbReference type="SMART" id="SM00903"/>
    </source>
</evidence>
<dbReference type="PANTHER" id="PTHR30466">
    <property type="entry name" value="FLAVIN REDUCTASE"/>
    <property type="match status" value="1"/>
</dbReference>
<dbReference type="InterPro" id="IPR012349">
    <property type="entry name" value="Split_barrel_FMN-bd"/>
</dbReference>
<dbReference type="PANTHER" id="PTHR30466:SF1">
    <property type="entry name" value="FMN REDUCTASE (NADH) RUTF"/>
    <property type="match status" value="1"/>
</dbReference>
<evidence type="ECO:0000313" key="5">
    <source>
        <dbReference type="Proteomes" id="UP001527866"/>
    </source>
</evidence>
<organism evidence="4 5">
    <name type="scientific">Nocardiopsis endophytica</name>
    <dbReference type="NCBI Taxonomy" id="3018445"/>
    <lineage>
        <taxon>Bacteria</taxon>
        <taxon>Bacillati</taxon>
        <taxon>Actinomycetota</taxon>
        <taxon>Actinomycetes</taxon>
        <taxon>Streptosporangiales</taxon>
        <taxon>Nocardiopsidaceae</taxon>
        <taxon>Nocardiopsis</taxon>
    </lineage>
</organism>
<dbReference type="Proteomes" id="UP001527866">
    <property type="component" value="Unassembled WGS sequence"/>
</dbReference>
<name>A0ABT4U1X3_9ACTN</name>
<feature type="compositionally biased region" description="Polar residues" evidence="2">
    <location>
        <begin position="1"/>
        <end position="15"/>
    </location>
</feature>